<feature type="domain" description="Ketoreductase" evidence="1">
    <location>
        <begin position="4"/>
        <end position="173"/>
    </location>
</feature>
<dbReference type="InterPro" id="IPR051783">
    <property type="entry name" value="NAD(P)-dependent_oxidoreduct"/>
</dbReference>
<dbReference type="AlphaFoldDB" id="A0A212RSW3"/>
<sequence length="336" mass="36254">MRALITGGTGFVGANLAAYLRQQGWTVRILRRATSSLKAVEDLDVEHAIGDVLEPESLRPAMVGCEAVFHTAAVSAYWRTPGAQILRVNIEGTRNVLAIAREMNVRRVVLTSSLAALGVPADGTLLTEDHPYNLPPGRFLYGYSKAMAEAIARVFVAQGLEVVIVNPSVILGPRDHHRISGSLILEMARRRVPALPPGGVNVVAVEDVARGHLLALLHGRSGERYILGGENLTYRDLAQQIAEVVGVPAPPRVLPRRIMKALAGAARLAAALGLPLPVGPDQLWLSAHFIWCDGSKAEAELGYRPEIPVREAIRRAWEWYQAHGEDSSKASPVPGS</sequence>
<dbReference type="EMBL" id="FYEK01000077">
    <property type="protein sequence ID" value="SNB75574.1"/>
    <property type="molecule type" value="Genomic_DNA"/>
</dbReference>
<dbReference type="PANTHER" id="PTHR48079">
    <property type="entry name" value="PROTEIN YEEZ"/>
    <property type="match status" value="1"/>
</dbReference>
<dbReference type="InParanoid" id="A0A212RSW3"/>
<dbReference type="OrthoDB" id="9807212at2"/>
<organism evidence="2 3">
    <name type="scientific">Thermoflexus hugenholtzii JAD2</name>
    <dbReference type="NCBI Taxonomy" id="877466"/>
    <lineage>
        <taxon>Bacteria</taxon>
        <taxon>Bacillati</taxon>
        <taxon>Chloroflexota</taxon>
        <taxon>Thermoflexia</taxon>
        <taxon>Thermoflexales</taxon>
        <taxon>Thermoflexaceae</taxon>
        <taxon>Thermoflexus</taxon>
    </lineage>
</organism>
<evidence type="ECO:0000259" key="1">
    <source>
        <dbReference type="SMART" id="SM00822"/>
    </source>
</evidence>
<dbReference type="Pfam" id="PF01370">
    <property type="entry name" value="Epimerase"/>
    <property type="match status" value="1"/>
</dbReference>
<dbReference type="InterPro" id="IPR001509">
    <property type="entry name" value="Epimerase_deHydtase"/>
</dbReference>
<dbReference type="SMART" id="SM00822">
    <property type="entry name" value="PKS_KR"/>
    <property type="match status" value="1"/>
</dbReference>
<dbReference type="InterPro" id="IPR036291">
    <property type="entry name" value="NAD(P)-bd_dom_sf"/>
</dbReference>
<keyword evidence="3" id="KW-1185">Reference proteome</keyword>
<dbReference type="InterPro" id="IPR057326">
    <property type="entry name" value="KR_dom"/>
</dbReference>
<accession>A0A212RSW3</accession>
<reference evidence="3" key="1">
    <citation type="submission" date="2017-06" db="EMBL/GenBank/DDBJ databases">
        <authorList>
            <person name="Varghese N."/>
            <person name="Submissions S."/>
        </authorList>
    </citation>
    <scope>NUCLEOTIDE SEQUENCE [LARGE SCALE GENOMIC DNA]</scope>
    <source>
        <strain evidence="3">JAD2</strain>
    </source>
</reference>
<protein>
    <submittedName>
        <fullName evidence="2">Dihydroflavonol-4-reductase</fullName>
    </submittedName>
</protein>
<dbReference type="SUPFAM" id="SSF51735">
    <property type="entry name" value="NAD(P)-binding Rossmann-fold domains"/>
    <property type="match status" value="1"/>
</dbReference>
<dbReference type="GO" id="GO:0005737">
    <property type="term" value="C:cytoplasm"/>
    <property type="evidence" value="ECO:0007669"/>
    <property type="project" value="TreeGrafter"/>
</dbReference>
<evidence type="ECO:0000313" key="2">
    <source>
        <dbReference type="EMBL" id="SNB75574.1"/>
    </source>
</evidence>
<dbReference type="Proteomes" id="UP000197025">
    <property type="component" value="Unassembled WGS sequence"/>
</dbReference>
<proteinExistence type="predicted"/>
<gene>
    <name evidence="2" type="ORF">SAMN02746019_00020030</name>
</gene>
<dbReference type="GO" id="GO:0004029">
    <property type="term" value="F:aldehyde dehydrogenase (NAD+) activity"/>
    <property type="evidence" value="ECO:0007669"/>
    <property type="project" value="TreeGrafter"/>
</dbReference>
<dbReference type="RefSeq" id="WP_088572435.1">
    <property type="nucleotide sequence ID" value="NZ_FYEK01000077.1"/>
</dbReference>
<evidence type="ECO:0000313" key="3">
    <source>
        <dbReference type="Proteomes" id="UP000197025"/>
    </source>
</evidence>
<dbReference type="Gene3D" id="3.40.50.720">
    <property type="entry name" value="NAD(P)-binding Rossmann-like Domain"/>
    <property type="match status" value="1"/>
</dbReference>
<dbReference type="PANTHER" id="PTHR48079:SF6">
    <property type="entry name" value="NAD(P)-BINDING DOMAIN-CONTAINING PROTEIN-RELATED"/>
    <property type="match status" value="1"/>
</dbReference>
<name>A0A212RSW3_9CHLR</name>